<dbReference type="InterPro" id="IPR025410">
    <property type="entry name" value="Lant_dehyd"/>
</dbReference>
<dbReference type="Pfam" id="PF13575">
    <property type="entry name" value="DUF4135"/>
    <property type="match status" value="1"/>
</dbReference>
<comment type="caution">
    <text evidence="2">The sequence shown here is derived from an EMBL/GenBank/DDBJ whole genome shotgun (WGS) entry which is preliminary data.</text>
</comment>
<proteinExistence type="predicted"/>
<accession>A0ABX9VF65</accession>
<dbReference type="EMBL" id="RFLX01000030">
    <property type="protein sequence ID" value="RMI17399.1"/>
    <property type="molecule type" value="Genomic_DNA"/>
</dbReference>
<name>A0ABX9VF65_9PROT</name>
<feature type="domain" description="Lantibiotic biosynthesis protein dehydration" evidence="1">
    <location>
        <begin position="197"/>
        <end position="626"/>
    </location>
</feature>
<sequence>MARKKLEDAEAFLKSGDPKWAAATLRALEPVICSPLLRRPPGGAPEAAAQTGLSAQMAAEQRALLEEWQRKLKDCQSRLPTKGRRDALQGTIDTARYELMLFDMPQPEPLRAALFKASVVKVLKAIELPLTSVVEPDQQAAVFVKLAGILTKQIDPLVAMALYCQDGQPGWPADKSYAAHMEELLRKNGRPLSDRAPRLQERIDLEADNFQASILEVLGRVKADREDMGPALFGGAAVGALTDIAVTDSDPHNGGRRVMILTFKGPDGRPLKAVHKPRDVRVDARIVGRTGQQSNGASLSERATSLSERANDLMMAAERRRLLQKDPQAGEQQVESQVAQNITLLPTYGFLARQDAQDSHYGWVEFVEHGRPQDCVLDRPAAEAFYRCAGQLAGLAFLCGIEDLHHGNLLVRDGLPVLTDLEIAFGSKAEPPAGFDPVTASDDEVKSYAKRQLDKTLLSMALSRGMEKQYNVPVAQHDRLDFPSGVQTSTVTDNFVFLKKENGELQAQTEGLAHEFAGSFGEGFQRICDAFSNPAFREANEAFLEGFADMDVRFHALATPDQLNLRYNAMLQGYRHSINEEATQLASGTLRKNDHFGSRLLDAPWQEALIPDVAHDLARRDVAYFTQRLGTRELMHNGRTPVSHNDNTALLPHDGLEVARRNLRLMIHHRAILREQAVALAWNTPSLGQLPDMEELKKRYKNA</sequence>
<reference evidence="2 3" key="1">
    <citation type="submission" date="2018-10" db="EMBL/GenBank/DDBJ databases">
        <title>Roseomonas sp. nov., isolated from feces of Tibetan antelopes in the Qinghai-Tibet plateau, China.</title>
        <authorList>
            <person name="Tian Z."/>
        </authorList>
    </citation>
    <scope>NUCLEOTIDE SEQUENCE [LARGE SCALE GENOMIC DNA]</scope>
    <source>
        <strain evidence="2 3">Z23</strain>
    </source>
</reference>
<evidence type="ECO:0000313" key="3">
    <source>
        <dbReference type="Proteomes" id="UP000274097"/>
    </source>
</evidence>
<organism evidence="2 3">
    <name type="scientific">Teichococcus wenyumeiae</name>
    <dbReference type="NCBI Taxonomy" id="2478470"/>
    <lineage>
        <taxon>Bacteria</taxon>
        <taxon>Pseudomonadati</taxon>
        <taxon>Pseudomonadota</taxon>
        <taxon>Alphaproteobacteria</taxon>
        <taxon>Acetobacterales</taxon>
        <taxon>Roseomonadaceae</taxon>
        <taxon>Roseomonas</taxon>
    </lineage>
</organism>
<dbReference type="Proteomes" id="UP000274097">
    <property type="component" value="Unassembled WGS sequence"/>
</dbReference>
<protein>
    <submittedName>
        <fullName evidence="2">DUF4135 domain-containing protein</fullName>
    </submittedName>
</protein>
<evidence type="ECO:0000313" key="2">
    <source>
        <dbReference type="EMBL" id="RMI17399.1"/>
    </source>
</evidence>
<dbReference type="RefSeq" id="WP_122140135.1">
    <property type="nucleotide sequence ID" value="NZ_RFLX01000030.1"/>
</dbReference>
<keyword evidence="3" id="KW-1185">Reference proteome</keyword>
<evidence type="ECO:0000259" key="1">
    <source>
        <dbReference type="Pfam" id="PF13575"/>
    </source>
</evidence>
<gene>
    <name evidence="2" type="ORF">EBE87_22770</name>
</gene>